<dbReference type="CDD" id="cd19079">
    <property type="entry name" value="AKR_EcYajO-like"/>
    <property type="match status" value="1"/>
</dbReference>
<dbReference type="Proteomes" id="UP000094285">
    <property type="component" value="Unassembled WGS sequence"/>
</dbReference>
<reference evidence="4" key="1">
    <citation type="submission" date="2016-05" db="EMBL/GenBank/DDBJ databases">
        <title>Comparative genomics of biotechnologically important yeasts.</title>
        <authorList>
            <consortium name="DOE Joint Genome Institute"/>
            <person name="Riley R."/>
            <person name="Haridas S."/>
            <person name="Wolfe K.H."/>
            <person name="Lopes M.R."/>
            <person name="Hittinger C.T."/>
            <person name="Goker M."/>
            <person name="Salamov A."/>
            <person name="Wisecaver J."/>
            <person name="Long T.M."/>
            <person name="Aerts A.L."/>
            <person name="Barry K."/>
            <person name="Choi C."/>
            <person name="Clum A."/>
            <person name="Coughlan A.Y."/>
            <person name="Deshpande S."/>
            <person name="Douglass A.P."/>
            <person name="Hanson S.J."/>
            <person name="Klenk H.-P."/>
            <person name="Labutti K."/>
            <person name="Lapidus A."/>
            <person name="Lindquist E."/>
            <person name="Lipzen A."/>
            <person name="Meier-Kolthoff J.P."/>
            <person name="Ohm R.A."/>
            <person name="Otillar R.P."/>
            <person name="Pangilinan J."/>
            <person name="Peng Y."/>
            <person name="Rokas A."/>
            <person name="Rosa C.A."/>
            <person name="Scheuner C."/>
            <person name="Sibirny A.A."/>
            <person name="Slot J.C."/>
            <person name="Stielow J.B."/>
            <person name="Sun H."/>
            <person name="Kurtzman C.P."/>
            <person name="Blackwell M."/>
            <person name="Grigoriev I.V."/>
            <person name="Jeffries T.W."/>
        </authorList>
    </citation>
    <scope>NUCLEOTIDE SEQUENCE [LARGE SCALE GENOMIC DNA]</scope>
    <source>
        <strain evidence="4">NRRL Y-17324</strain>
    </source>
</reference>
<dbReference type="InterPro" id="IPR036812">
    <property type="entry name" value="NAD(P)_OxRdtase_dom_sf"/>
</dbReference>
<dbReference type="PROSITE" id="PS51257">
    <property type="entry name" value="PROKAR_LIPOPROTEIN"/>
    <property type="match status" value="1"/>
</dbReference>
<dbReference type="GO" id="GO:0005829">
    <property type="term" value="C:cytosol"/>
    <property type="evidence" value="ECO:0007669"/>
    <property type="project" value="UniProtKB-ARBA"/>
</dbReference>
<evidence type="ECO:0000313" key="3">
    <source>
        <dbReference type="EMBL" id="ODV79662.1"/>
    </source>
</evidence>
<name>A0A1E4SJQ1_9ASCO</name>
<feature type="domain" description="NADP-dependent oxidoreductase" evidence="2">
    <location>
        <begin position="19"/>
        <end position="340"/>
    </location>
</feature>
<dbReference type="Pfam" id="PF00248">
    <property type="entry name" value="Aldo_ket_red"/>
    <property type="match status" value="1"/>
</dbReference>
<sequence length="349" mass="39293">MPQIRFKQLGESGLHVSPLIIGCAGYGSKNWAQWVMDDEEEIFRILKKAYDVGLRTFDTADLYSNGTSEMLLRKFLAKFNIPRSKVVILSKVYFPINPDANGARINEGDDDFVEFEWANSRGLSRKYLFDAVAASVDRLGTYIDVLQIHKLDKSTPKTEIMRALHDIVCQGQVRYIGASSMKAVDFVQLQFIADKYNWTKFISMQNFYNLLAREEEREMIPFCHHNELGRVAVIPWSPNARGILARPLDAVSQHNRSTDTDPTIEGVGLHVLTEADREIITRVESVAKRHQVSMAVVATSWVIGKGAIPIVGINSEARVDDILGAVALQLTEDEMSYLEEPYVPKVALD</sequence>
<dbReference type="EMBL" id="KV453911">
    <property type="protein sequence ID" value="ODV79662.1"/>
    <property type="molecule type" value="Genomic_DNA"/>
</dbReference>
<dbReference type="OrthoDB" id="48988at2759"/>
<evidence type="ECO:0000313" key="4">
    <source>
        <dbReference type="Proteomes" id="UP000094285"/>
    </source>
</evidence>
<evidence type="ECO:0000256" key="1">
    <source>
        <dbReference type="ARBA" id="ARBA00023002"/>
    </source>
</evidence>
<dbReference type="PANTHER" id="PTHR43364">
    <property type="entry name" value="NADH-SPECIFIC METHYLGLYOXAL REDUCTASE-RELATED"/>
    <property type="match status" value="1"/>
</dbReference>
<keyword evidence="4" id="KW-1185">Reference proteome</keyword>
<accession>A0A1E4SJQ1</accession>
<gene>
    <name evidence="3" type="ORF">CANTADRAFT_5385</name>
</gene>
<dbReference type="PANTHER" id="PTHR43364:SF15">
    <property type="entry name" value="ARYL-ALCOHOL DEHYDROGENASE AAD16-RELATED"/>
    <property type="match status" value="1"/>
</dbReference>
<dbReference type="InterPro" id="IPR050523">
    <property type="entry name" value="AKR_Detox_Biosynth"/>
</dbReference>
<dbReference type="Gene3D" id="3.20.20.100">
    <property type="entry name" value="NADP-dependent oxidoreductase domain"/>
    <property type="match status" value="1"/>
</dbReference>
<dbReference type="GeneID" id="30984397"/>
<dbReference type="GO" id="GO:0016491">
    <property type="term" value="F:oxidoreductase activity"/>
    <property type="evidence" value="ECO:0007669"/>
    <property type="project" value="UniProtKB-KW"/>
</dbReference>
<evidence type="ECO:0000259" key="2">
    <source>
        <dbReference type="Pfam" id="PF00248"/>
    </source>
</evidence>
<dbReference type="FunFam" id="3.20.20.100:FF:000004">
    <property type="entry name" value="Oxidoreductase, aldo/keto reductase"/>
    <property type="match status" value="1"/>
</dbReference>
<dbReference type="SUPFAM" id="SSF51430">
    <property type="entry name" value="NAD(P)-linked oxidoreductase"/>
    <property type="match status" value="1"/>
</dbReference>
<dbReference type="AlphaFoldDB" id="A0A1E4SJQ1"/>
<dbReference type="InterPro" id="IPR023210">
    <property type="entry name" value="NADP_OxRdtase_dom"/>
</dbReference>
<proteinExistence type="predicted"/>
<dbReference type="STRING" id="984487.A0A1E4SJQ1"/>
<organism evidence="3 4">
    <name type="scientific">Suhomyces tanzawaensis NRRL Y-17324</name>
    <dbReference type="NCBI Taxonomy" id="984487"/>
    <lineage>
        <taxon>Eukaryota</taxon>
        <taxon>Fungi</taxon>
        <taxon>Dikarya</taxon>
        <taxon>Ascomycota</taxon>
        <taxon>Saccharomycotina</taxon>
        <taxon>Pichiomycetes</taxon>
        <taxon>Debaryomycetaceae</taxon>
        <taxon>Suhomyces</taxon>
    </lineage>
</organism>
<protein>
    <submittedName>
        <fullName evidence="3">Aldo/keto reductase</fullName>
    </submittedName>
</protein>
<dbReference type="RefSeq" id="XP_020064784.1">
    <property type="nucleotide sequence ID" value="XM_020210261.1"/>
</dbReference>
<keyword evidence="1" id="KW-0560">Oxidoreductase</keyword>